<dbReference type="GO" id="GO:0051301">
    <property type="term" value="P:cell division"/>
    <property type="evidence" value="ECO:0007669"/>
    <property type="project" value="UniProtKB-KW"/>
</dbReference>
<dbReference type="SUPFAM" id="SSF102829">
    <property type="entry name" value="Cell division protein ZapA-like"/>
    <property type="match status" value="1"/>
</dbReference>
<dbReference type="InterPro" id="IPR036192">
    <property type="entry name" value="Cell_div_ZapA-like_sf"/>
</dbReference>
<evidence type="ECO:0000313" key="3">
    <source>
        <dbReference type="Proteomes" id="UP000671908"/>
    </source>
</evidence>
<reference evidence="2 3" key="2">
    <citation type="journal article" date="2021" name="Microbiol. Resour. Announc.">
        <title>Complete Genome Sequences of Three Human Oral Treponema parvum Isolates.</title>
        <authorList>
            <person name="Zeng H."/>
            <person name="Watt R.M."/>
        </authorList>
    </citation>
    <scope>NUCLEOTIDE SEQUENCE [LARGE SCALE GENOMIC DNA]</scope>
    <source>
        <strain evidence="2 3">ATCC 700770</strain>
        <strain evidence="1">ATCC 700773</strain>
    </source>
</reference>
<name>A0A975F522_9SPIR</name>
<keyword evidence="2" id="KW-0131">Cell cycle</keyword>
<evidence type="ECO:0000313" key="2">
    <source>
        <dbReference type="EMBL" id="QTQ14388.1"/>
    </source>
</evidence>
<dbReference type="InterPro" id="IPR053712">
    <property type="entry name" value="Bac_CellDiv_Activator"/>
</dbReference>
<organism evidence="2 3">
    <name type="scientific">Treponema parvum</name>
    <dbReference type="NCBI Taxonomy" id="138851"/>
    <lineage>
        <taxon>Bacteria</taxon>
        <taxon>Pseudomonadati</taxon>
        <taxon>Spirochaetota</taxon>
        <taxon>Spirochaetia</taxon>
        <taxon>Spirochaetales</taxon>
        <taxon>Treponemataceae</taxon>
        <taxon>Treponema</taxon>
    </lineage>
</organism>
<dbReference type="AlphaFoldDB" id="A0A975F522"/>
<dbReference type="Proteomes" id="UP000671995">
    <property type="component" value="Chromosome"/>
</dbReference>
<proteinExistence type="predicted"/>
<dbReference type="RefSeq" id="WP_210118227.1">
    <property type="nucleotide sequence ID" value="NZ_CP054142.1"/>
</dbReference>
<sequence>MGTLKIDILGSSFTIQAKEDDEYLKKLLSYYKRIADEIEENAGLKDQLQTAILTGIMICDELYKEKSKIARFSKNSLNSDDEAERLTLAMIQKIDKALQK</sequence>
<accession>A0A975F522</accession>
<reference evidence="2" key="1">
    <citation type="submission" date="2020-05" db="EMBL/GenBank/DDBJ databases">
        <authorList>
            <person name="Zeng H."/>
            <person name="Chan Y.K."/>
            <person name="Watt R.M."/>
        </authorList>
    </citation>
    <scope>NUCLEOTIDE SEQUENCE</scope>
    <source>
        <strain evidence="2">ATCC 700770</strain>
        <strain evidence="1">ATCC 700773</strain>
    </source>
</reference>
<dbReference type="EMBL" id="CP054257">
    <property type="protein sequence ID" value="QTQ11432.1"/>
    <property type="molecule type" value="Genomic_DNA"/>
</dbReference>
<dbReference type="InterPro" id="IPR007838">
    <property type="entry name" value="Cell_div_ZapA-like"/>
</dbReference>
<dbReference type="Proteomes" id="UP000671908">
    <property type="component" value="Chromosome"/>
</dbReference>
<dbReference type="Pfam" id="PF05164">
    <property type="entry name" value="ZapA"/>
    <property type="match status" value="1"/>
</dbReference>
<dbReference type="KEGG" id="tpav:HRQ91_07940"/>
<protein>
    <submittedName>
        <fullName evidence="2">Cell division protein ZapA</fullName>
    </submittedName>
</protein>
<keyword evidence="3" id="KW-1185">Reference proteome</keyword>
<evidence type="ECO:0000313" key="1">
    <source>
        <dbReference type="EMBL" id="QTQ11432.1"/>
    </source>
</evidence>
<gene>
    <name evidence="1" type="ORF">HRI96_03990</name>
    <name evidence="2" type="ORF">HRQ91_07940</name>
</gene>
<dbReference type="EMBL" id="CP054142">
    <property type="protein sequence ID" value="QTQ14388.1"/>
    <property type="molecule type" value="Genomic_DNA"/>
</dbReference>
<dbReference type="Gene3D" id="6.10.250.790">
    <property type="match status" value="1"/>
</dbReference>
<keyword evidence="2" id="KW-0132">Cell division</keyword>